<dbReference type="EMBL" id="SPSG01002521">
    <property type="protein sequence ID" value="TFU81939.1"/>
    <property type="molecule type" value="Genomic_DNA"/>
</dbReference>
<proteinExistence type="predicted"/>
<organism evidence="1">
    <name type="scientific">Serratia marcescens</name>
    <dbReference type="NCBI Taxonomy" id="615"/>
    <lineage>
        <taxon>Bacteria</taxon>
        <taxon>Pseudomonadati</taxon>
        <taxon>Pseudomonadota</taxon>
        <taxon>Gammaproteobacteria</taxon>
        <taxon>Enterobacterales</taxon>
        <taxon>Yersiniaceae</taxon>
        <taxon>Serratia</taxon>
    </lineage>
</organism>
<gene>
    <name evidence="1" type="ORF">E0L31_19060</name>
</gene>
<evidence type="ECO:0000313" key="1">
    <source>
        <dbReference type="EMBL" id="TFU81939.1"/>
    </source>
</evidence>
<comment type="caution">
    <text evidence="1">The sequence shown here is derived from an EMBL/GenBank/DDBJ whole genome shotgun (WGS) entry which is preliminary data.</text>
</comment>
<protein>
    <submittedName>
        <fullName evidence="1">Uncharacterized protein</fullName>
    </submittedName>
</protein>
<dbReference type="RefSeq" id="WP_048797181.1">
    <property type="nucleotide sequence ID" value="NZ_JVEJ01000148.1"/>
</dbReference>
<accession>A0A9X8YNV1</accession>
<reference evidence="1" key="1">
    <citation type="submission" date="2019-03" db="EMBL/GenBank/DDBJ databases">
        <title>Serratia marcescens strain N2 draft genome.</title>
        <authorList>
            <person name="Yassin A."/>
            <person name="El-Kenawy N."/>
            <person name="Youssef N.H."/>
        </authorList>
    </citation>
    <scope>NUCLEOTIDE SEQUENCE [LARGE SCALE GENOMIC DNA]</scope>
    <source>
        <strain evidence="1">N2</strain>
    </source>
</reference>
<sequence length="87" mass="9310">MPKVIFEFTESDAVAGDVPGHFAVPVTISVGVEGFNDARPGHAECLVLIMKQKAPAILKVINEVYVGRLKETGASGVKSELFKVNLQ</sequence>
<name>A0A9X8YNV1_SERMA</name>
<dbReference type="AlphaFoldDB" id="A0A9X8YNV1"/>